<dbReference type="AlphaFoldDB" id="A0A7C9LQH3"/>
<dbReference type="InterPro" id="IPR053745">
    <property type="entry name" value="Viral_Tail_Comp_sf"/>
</dbReference>
<evidence type="ECO:0000313" key="2">
    <source>
        <dbReference type="Proteomes" id="UP000483078"/>
    </source>
</evidence>
<name>A0A7C9LQH3_9RHOB</name>
<dbReference type="InterPro" id="IPR021508">
    <property type="entry name" value="Gp17-like"/>
</dbReference>
<reference evidence="1 2" key="1">
    <citation type="submission" date="2019-06" db="EMBL/GenBank/DDBJ databases">
        <title>Enrichment of Autotrophic Halophilic Microorganisms from Red Sea Brine Pool Using Microbial Electrosynthesis System.</title>
        <authorList>
            <person name="Alqahtani M.F."/>
            <person name="Bajracharya S."/>
            <person name="Katuri K.P."/>
            <person name="Ali M."/>
            <person name="Saikaly P.E."/>
        </authorList>
    </citation>
    <scope>NUCLEOTIDE SEQUENCE [LARGE SCALE GENOMIC DNA]</scope>
    <source>
        <strain evidence="1">MES6</strain>
    </source>
</reference>
<dbReference type="EMBL" id="VENJ01000003">
    <property type="protein sequence ID" value="MTJ03596.1"/>
    <property type="molecule type" value="Genomic_DNA"/>
</dbReference>
<sequence>MSYGVSAALQRAVYEHLAADTQVAALVGGAIFDAPPEGALPPLYVSLGPELVRDRSDKTGRGAAHDFTVSVVTEAGGFDAAKALAGAVSDALLGADLALVRGRLVGLSFLRAKAARAARGRLRRIDLRFRARVDDN</sequence>
<evidence type="ECO:0000313" key="1">
    <source>
        <dbReference type="EMBL" id="MTJ03596.1"/>
    </source>
</evidence>
<organism evidence="1 2">
    <name type="scientific">Sediminimonas qiaohouensis</name>
    <dbReference type="NCBI Taxonomy" id="552061"/>
    <lineage>
        <taxon>Bacteria</taxon>
        <taxon>Pseudomonadati</taxon>
        <taxon>Pseudomonadota</taxon>
        <taxon>Alphaproteobacteria</taxon>
        <taxon>Rhodobacterales</taxon>
        <taxon>Roseobacteraceae</taxon>
        <taxon>Sediminimonas</taxon>
    </lineage>
</organism>
<accession>A0A7C9LQH3</accession>
<dbReference type="Proteomes" id="UP000483078">
    <property type="component" value="Unassembled WGS sequence"/>
</dbReference>
<dbReference type="RefSeq" id="WP_026757448.1">
    <property type="nucleotide sequence ID" value="NZ_VENJ01000003.1"/>
</dbReference>
<dbReference type="Gene3D" id="3.30.2000.30">
    <property type="match status" value="1"/>
</dbReference>
<proteinExistence type="predicted"/>
<protein>
    <submittedName>
        <fullName evidence="1">DUF3168 domain-containing protein</fullName>
    </submittedName>
</protein>
<gene>
    <name evidence="1" type="ORF">FH759_02715</name>
</gene>
<comment type="caution">
    <text evidence="1">The sequence shown here is derived from an EMBL/GenBank/DDBJ whole genome shotgun (WGS) entry which is preliminary data.</text>
</comment>
<dbReference type="Pfam" id="PF11367">
    <property type="entry name" value="Tail_completion_gp17"/>
    <property type="match status" value="1"/>
</dbReference>